<comment type="caution">
    <text evidence="6">The sequence shown here is derived from an EMBL/GenBank/DDBJ whole genome shotgun (WGS) entry which is preliminary data.</text>
</comment>
<evidence type="ECO:0000313" key="6">
    <source>
        <dbReference type="EMBL" id="MEF7617099.1"/>
    </source>
</evidence>
<keyword evidence="4" id="KW-1133">Transmembrane helix</keyword>
<accession>A0AAW9QNG7</accession>
<feature type="domain" description="Glycine zipper 2TM" evidence="5">
    <location>
        <begin position="143"/>
        <end position="183"/>
    </location>
</feature>
<feature type="region of interest" description="Disordered" evidence="3">
    <location>
        <begin position="72"/>
        <end position="111"/>
    </location>
</feature>
<gene>
    <name evidence="6" type="ORF">V4F39_24510</name>
</gene>
<dbReference type="EMBL" id="JAZIBG010000054">
    <property type="protein sequence ID" value="MEF7617099.1"/>
    <property type="molecule type" value="Genomic_DNA"/>
</dbReference>
<dbReference type="AlphaFoldDB" id="A0AAW9QNG7"/>
<evidence type="ECO:0000256" key="2">
    <source>
        <dbReference type="ARBA" id="ARBA00023136"/>
    </source>
</evidence>
<comment type="subcellular location">
    <subcellularLocation>
        <location evidence="1">Membrane</location>
    </subcellularLocation>
</comment>
<feature type="transmembrane region" description="Helical" evidence="4">
    <location>
        <begin position="24"/>
        <end position="45"/>
    </location>
</feature>
<organism evidence="6 7">
    <name type="scientific">Aquincola agrisoli</name>
    <dbReference type="NCBI Taxonomy" id="3119538"/>
    <lineage>
        <taxon>Bacteria</taxon>
        <taxon>Pseudomonadati</taxon>
        <taxon>Pseudomonadota</taxon>
        <taxon>Betaproteobacteria</taxon>
        <taxon>Burkholderiales</taxon>
        <taxon>Sphaerotilaceae</taxon>
        <taxon>Aquincola</taxon>
    </lineage>
</organism>
<dbReference type="PANTHER" id="PTHR35603:SF2">
    <property type="entry name" value="OUTER MEMBRANE LIPOPROTEIN"/>
    <property type="match status" value="1"/>
</dbReference>
<dbReference type="RefSeq" id="WP_332292774.1">
    <property type="nucleotide sequence ID" value="NZ_JAZIBG010000054.1"/>
</dbReference>
<keyword evidence="7" id="KW-1185">Reference proteome</keyword>
<protein>
    <submittedName>
        <fullName evidence="6">Glycine zipper 2TM domain-containing protein</fullName>
    </submittedName>
</protein>
<name>A0AAW9QNG7_9BURK</name>
<sequence length="235" mass="23477">MPNDILPTPANPGSPLRRSQDHRVVGLVAGAVLVAAVAGGAGWALRGGAEPSASADTPPAAVAALAPVQGAQAQPGHVQVPATKPAPVRSQQAPAADAPPPVAAAAPSPREPLRTQRVAICQQCGVIEGVRSVERKGDANGVGAVAGGVLGAVVGNQIGGGNGRKAMTVLGAVGGGLAGHEVEKRVRSETWYEVRVRMDDGTLRTVTQRTQPTPGARVTVENGVLRSAPASDQGA</sequence>
<proteinExistence type="predicted"/>
<dbReference type="InterPro" id="IPR051407">
    <property type="entry name" value="Bact_OM_lipoprot/Surf_antigen"/>
</dbReference>
<evidence type="ECO:0000256" key="3">
    <source>
        <dbReference type="SAM" id="MobiDB-lite"/>
    </source>
</evidence>
<keyword evidence="2 4" id="KW-0472">Membrane</keyword>
<dbReference type="Proteomes" id="UP001336250">
    <property type="component" value="Unassembled WGS sequence"/>
</dbReference>
<dbReference type="GO" id="GO:0019867">
    <property type="term" value="C:outer membrane"/>
    <property type="evidence" value="ECO:0007669"/>
    <property type="project" value="InterPro"/>
</dbReference>
<dbReference type="Pfam" id="PF05433">
    <property type="entry name" value="Rick_17kDa_Anti"/>
    <property type="match status" value="1"/>
</dbReference>
<dbReference type="InterPro" id="IPR008816">
    <property type="entry name" value="Gly_zipper_2TM_dom"/>
</dbReference>
<dbReference type="PANTHER" id="PTHR35603">
    <property type="match status" value="1"/>
</dbReference>
<evidence type="ECO:0000313" key="7">
    <source>
        <dbReference type="Proteomes" id="UP001336250"/>
    </source>
</evidence>
<evidence type="ECO:0000256" key="4">
    <source>
        <dbReference type="SAM" id="Phobius"/>
    </source>
</evidence>
<reference evidence="6 7" key="1">
    <citation type="submission" date="2024-02" db="EMBL/GenBank/DDBJ databases">
        <title>Genome sequence of Aquincola sp. MAHUQ-54.</title>
        <authorList>
            <person name="Huq M.A."/>
        </authorList>
    </citation>
    <scope>NUCLEOTIDE SEQUENCE [LARGE SCALE GENOMIC DNA]</scope>
    <source>
        <strain evidence="6 7">MAHUQ-54</strain>
    </source>
</reference>
<evidence type="ECO:0000259" key="5">
    <source>
        <dbReference type="Pfam" id="PF05433"/>
    </source>
</evidence>
<evidence type="ECO:0000256" key="1">
    <source>
        <dbReference type="ARBA" id="ARBA00004370"/>
    </source>
</evidence>
<keyword evidence="4" id="KW-0812">Transmembrane</keyword>